<organism evidence="1 2">
    <name type="scientific">Flaviramulus aquimarinus</name>
    <dbReference type="NCBI Taxonomy" id="1170456"/>
    <lineage>
        <taxon>Bacteria</taxon>
        <taxon>Pseudomonadati</taxon>
        <taxon>Bacteroidota</taxon>
        <taxon>Flavobacteriia</taxon>
        <taxon>Flavobacteriales</taxon>
        <taxon>Flavobacteriaceae</taxon>
        <taxon>Flaviramulus</taxon>
    </lineage>
</organism>
<reference evidence="2" key="1">
    <citation type="journal article" date="2019" name="Int. J. Syst. Evol. Microbiol.">
        <title>The Global Catalogue of Microorganisms (GCM) 10K type strain sequencing project: providing services to taxonomists for standard genome sequencing and annotation.</title>
        <authorList>
            <consortium name="The Broad Institute Genomics Platform"/>
            <consortium name="The Broad Institute Genome Sequencing Center for Infectious Disease"/>
            <person name="Wu L."/>
            <person name="Ma J."/>
        </authorList>
    </citation>
    <scope>NUCLEOTIDE SEQUENCE [LARGE SCALE GENOMIC DNA]</scope>
    <source>
        <strain evidence="2">JCM 18274</strain>
    </source>
</reference>
<evidence type="ECO:0000313" key="2">
    <source>
        <dbReference type="Proteomes" id="UP001500433"/>
    </source>
</evidence>
<accession>A0ABP9F235</accession>
<dbReference type="Proteomes" id="UP001500433">
    <property type="component" value="Unassembled WGS sequence"/>
</dbReference>
<name>A0ABP9F235_9FLAO</name>
<evidence type="ECO:0008006" key="3">
    <source>
        <dbReference type="Google" id="ProtNLM"/>
    </source>
</evidence>
<comment type="caution">
    <text evidence="1">The sequence shown here is derived from an EMBL/GenBank/DDBJ whole genome shotgun (WGS) entry which is preliminary data.</text>
</comment>
<proteinExistence type="predicted"/>
<evidence type="ECO:0000313" key="1">
    <source>
        <dbReference type="EMBL" id="GAA4888129.1"/>
    </source>
</evidence>
<dbReference type="EMBL" id="BAABJH010000001">
    <property type="protein sequence ID" value="GAA4888129.1"/>
    <property type="molecule type" value="Genomic_DNA"/>
</dbReference>
<protein>
    <recommendedName>
        <fullName evidence="3">GLPGLI family protein</fullName>
    </recommendedName>
</protein>
<gene>
    <name evidence="1" type="ORF">GCM10023311_10000</name>
</gene>
<keyword evidence="2" id="KW-1185">Reference proteome</keyword>
<sequence length="61" mass="7418">MTMKKIFLGMFVLGFYLNCLGQTKSKTYEYLNEKLEMYKLDDIQANYIFMFQEMKLKIKKL</sequence>